<organism evidence="2 3">
    <name type="scientific">Burkholderia ubonensis</name>
    <dbReference type="NCBI Taxonomy" id="101571"/>
    <lineage>
        <taxon>Bacteria</taxon>
        <taxon>Pseudomonadati</taxon>
        <taxon>Pseudomonadota</taxon>
        <taxon>Betaproteobacteria</taxon>
        <taxon>Burkholderiales</taxon>
        <taxon>Burkholderiaceae</taxon>
        <taxon>Burkholderia</taxon>
        <taxon>Burkholderia cepacia complex</taxon>
    </lineage>
</organism>
<dbReference type="NCBIfam" id="NF041559">
    <property type="entry name" value="BTH_I2691_fam"/>
    <property type="match status" value="1"/>
</dbReference>
<reference evidence="2 3" key="1">
    <citation type="submission" date="2015-11" db="EMBL/GenBank/DDBJ databases">
        <authorList>
            <person name="Sahl J."/>
            <person name="Wagner D."/>
            <person name="Keim P."/>
        </authorList>
    </citation>
    <scope>NUCLEOTIDE SEQUENCE [LARGE SCALE GENOMIC DNA]</scope>
    <source>
        <strain evidence="2 3">MSMB1157</strain>
    </source>
</reference>
<dbReference type="AlphaFoldDB" id="A0AA40R482"/>
<evidence type="ECO:0000313" key="3">
    <source>
        <dbReference type="Proteomes" id="UP000070119"/>
    </source>
</evidence>
<dbReference type="EMBL" id="LNJU01000005">
    <property type="protein sequence ID" value="KWZ52885.1"/>
    <property type="molecule type" value="Genomic_DNA"/>
</dbReference>
<keyword evidence="1" id="KW-1133">Transmembrane helix</keyword>
<gene>
    <name evidence="2" type="ORF">WK57_28075</name>
</gene>
<evidence type="ECO:0000313" key="2">
    <source>
        <dbReference type="EMBL" id="KWZ52885.1"/>
    </source>
</evidence>
<feature type="transmembrane region" description="Helical" evidence="1">
    <location>
        <begin position="647"/>
        <end position="665"/>
    </location>
</feature>
<dbReference type="InterPro" id="IPR048126">
    <property type="entry name" value="Toxin_VasX"/>
</dbReference>
<proteinExistence type="predicted"/>
<comment type="caution">
    <text evidence="2">The sequence shown here is derived from an EMBL/GenBank/DDBJ whole genome shotgun (WGS) entry which is preliminary data.</text>
</comment>
<feature type="transmembrane region" description="Helical" evidence="1">
    <location>
        <begin position="560"/>
        <end position="578"/>
    </location>
</feature>
<name>A0AA40R482_9BURK</name>
<dbReference type="Proteomes" id="UP000070119">
    <property type="component" value="Chromosome 2"/>
</dbReference>
<keyword evidence="1" id="KW-0812">Transmembrane</keyword>
<feature type="transmembrane region" description="Helical" evidence="1">
    <location>
        <begin position="699"/>
        <end position="717"/>
    </location>
</feature>
<protein>
    <submittedName>
        <fullName evidence="2">Uncharacterized protein</fullName>
    </submittedName>
</protein>
<accession>A0AA40R482</accession>
<sequence length="759" mass="83066">MQCIDVAAWIQGASLQHMGSFDTLPHIAEFAADAETLRNETRAYLQRFLPAPYKRPEALLKGDGSVKSDDKSKQALDLISPLFQEILKGAVARPKPDDLNAKLMTAAWAFSPQPLRFAKPEAERMSAWAKRMAQPYRPAVVGVVDPVGIAMELNGLAIQRALEYTEQADLKWEFETVGAINAIRKAVINGAMVERSEYQQNAAAIFRPFVPGALIRHSGNIAAMSRNIEQAGMLTPDQILRLETETWPKYVSYLNPKNYQDAQTRFTDGLNTLDTNTIGPLDQAYVAWLESRFFVDHFTYNFDPNDIRNGVIYQQVVHGCIIDASGRRHARTFFNECLGKDPMLPDNPILRALIFNHQKLATTWSQSQTDKNTSPNIPWRDISARMLDAVKDTFVKIRMGENLQGPFTNISKYLFQLLGPVTERLGKVINKGVVAGMAALPERRLIALMLGVARAQNPHLELIEVSSDLSPKQAARTLARAVNAISGGGASNLYKSAEDLIVETRAATSIPARGMFLVDSSELSRMGRGYSNAQKLATVDPQTFESLLTGTASELARPEIKAGVIVGIFAAATVIGYYGDYVRGGKTGLLGLNFGAAVTAFLGITVEVTGRSMQKMPWLESAVSRVFAALRIARDFNSGWLIETGKWLGVAGGVGMGIVSIIQGVMEMKYNFGISVLMIGMGVATGYVAFAIIDASLMAAGVYFVIGVLIAAALWVVSEFQSNVVQQWMAQSKLGKLSMEDKFHSLLDQRTALIKIANG</sequence>
<keyword evidence="1" id="KW-0472">Membrane</keyword>
<feature type="transmembrane region" description="Helical" evidence="1">
    <location>
        <begin position="590"/>
        <end position="610"/>
    </location>
</feature>
<evidence type="ECO:0000256" key="1">
    <source>
        <dbReference type="SAM" id="Phobius"/>
    </source>
</evidence>
<feature type="transmembrane region" description="Helical" evidence="1">
    <location>
        <begin position="672"/>
        <end position="693"/>
    </location>
</feature>